<dbReference type="GO" id="GO:0015379">
    <property type="term" value="F:potassium:chloride symporter activity"/>
    <property type="evidence" value="ECO:0007669"/>
    <property type="project" value="InterPro"/>
</dbReference>
<keyword evidence="5 12" id="KW-0997">Cell inner membrane</keyword>
<feature type="transmembrane region" description="Helical" evidence="14">
    <location>
        <begin position="172"/>
        <end position="197"/>
    </location>
</feature>
<evidence type="ECO:0000256" key="13">
    <source>
        <dbReference type="PIRSR" id="PIRSR006247-1"/>
    </source>
</evidence>
<dbReference type="GO" id="GO:0046872">
    <property type="term" value="F:metal ion binding"/>
    <property type="evidence" value="ECO:0007669"/>
    <property type="project" value="UniProtKB-KW"/>
</dbReference>
<evidence type="ECO:0000256" key="4">
    <source>
        <dbReference type="ARBA" id="ARBA00022475"/>
    </source>
</evidence>
<keyword evidence="4 12" id="KW-1003">Cell membrane</keyword>
<dbReference type="STRING" id="1445510.YC6258_00610"/>
<keyword evidence="7 14" id="KW-0812">Transmembrane</keyword>
<feature type="transmembrane region" description="Helical" evidence="14">
    <location>
        <begin position="217"/>
        <end position="241"/>
    </location>
</feature>
<feature type="transmembrane region" description="Helical" evidence="14">
    <location>
        <begin position="120"/>
        <end position="139"/>
    </location>
</feature>
<feature type="binding site" evidence="13">
    <location>
        <position position="206"/>
    </location>
    <ligand>
        <name>K(+)</name>
        <dbReference type="ChEBI" id="CHEBI:29103"/>
    </ligand>
</feature>
<comment type="subcellular location">
    <subcellularLocation>
        <location evidence="1 12">Cell inner membrane</location>
        <topology evidence="1 12">Multi-pass membrane protein</topology>
    </subcellularLocation>
</comment>
<dbReference type="Proteomes" id="UP000032266">
    <property type="component" value="Chromosome"/>
</dbReference>
<keyword evidence="13" id="KW-0479">Metal-binding</keyword>
<evidence type="ECO:0000256" key="9">
    <source>
        <dbReference type="ARBA" id="ARBA00022989"/>
    </source>
</evidence>
<proteinExistence type="inferred from homology"/>
<keyword evidence="3 12" id="KW-0813">Transport</keyword>
<feature type="transmembrane region" description="Helical" evidence="14">
    <location>
        <begin position="55"/>
        <end position="76"/>
    </location>
</feature>
<dbReference type="AlphaFoldDB" id="A0A0C5UZA8"/>
<dbReference type="PANTHER" id="PTHR32024">
    <property type="entry name" value="TRK SYSTEM POTASSIUM UPTAKE PROTEIN TRKG-RELATED"/>
    <property type="match status" value="1"/>
</dbReference>
<evidence type="ECO:0000256" key="3">
    <source>
        <dbReference type="ARBA" id="ARBA00022448"/>
    </source>
</evidence>
<evidence type="ECO:0000256" key="5">
    <source>
        <dbReference type="ARBA" id="ARBA00022519"/>
    </source>
</evidence>
<feature type="binding site" evidence="13">
    <location>
        <position position="207"/>
    </location>
    <ligand>
        <name>K(+)</name>
        <dbReference type="ChEBI" id="CHEBI:29103"/>
    </ligand>
</feature>
<feature type="binding site" evidence="13">
    <location>
        <position position="304"/>
    </location>
    <ligand>
        <name>K(+)</name>
        <dbReference type="ChEBI" id="CHEBI:29103"/>
    </ligand>
</feature>
<dbReference type="PANTHER" id="PTHR32024:SF2">
    <property type="entry name" value="TRK SYSTEM POTASSIUM UPTAKE PROTEIN TRKG-RELATED"/>
    <property type="match status" value="1"/>
</dbReference>
<feature type="transmembrane region" description="Helical" evidence="14">
    <location>
        <begin position="20"/>
        <end position="43"/>
    </location>
</feature>
<organism evidence="15 16">
    <name type="scientific">Gynuella sunshinyii YC6258</name>
    <dbReference type="NCBI Taxonomy" id="1445510"/>
    <lineage>
        <taxon>Bacteria</taxon>
        <taxon>Pseudomonadati</taxon>
        <taxon>Pseudomonadota</taxon>
        <taxon>Gammaproteobacteria</taxon>
        <taxon>Oceanospirillales</taxon>
        <taxon>Saccharospirillaceae</taxon>
        <taxon>Gynuella</taxon>
    </lineage>
</organism>
<evidence type="ECO:0000313" key="16">
    <source>
        <dbReference type="Proteomes" id="UP000032266"/>
    </source>
</evidence>
<evidence type="ECO:0000256" key="14">
    <source>
        <dbReference type="SAM" id="Phobius"/>
    </source>
</evidence>
<feature type="transmembrane region" description="Helical" evidence="14">
    <location>
        <begin position="262"/>
        <end position="282"/>
    </location>
</feature>
<keyword evidence="9 14" id="KW-1133">Transmembrane helix</keyword>
<dbReference type="KEGG" id="gsn:YC6258_00610"/>
<dbReference type="Pfam" id="PF02386">
    <property type="entry name" value="TrkH"/>
    <property type="match status" value="1"/>
</dbReference>
<dbReference type="InterPro" id="IPR003445">
    <property type="entry name" value="Cat_transpt"/>
</dbReference>
<dbReference type="GO" id="GO:0005886">
    <property type="term" value="C:plasma membrane"/>
    <property type="evidence" value="ECO:0007669"/>
    <property type="project" value="UniProtKB-SubCell"/>
</dbReference>
<comment type="similarity">
    <text evidence="2 12">Belongs to the TrkH potassium transport family.</text>
</comment>
<protein>
    <recommendedName>
        <fullName evidence="12">Trk system potassium uptake protein</fullName>
    </recommendedName>
</protein>
<keyword evidence="10 12" id="KW-0406">Ion transport</keyword>
<evidence type="ECO:0000256" key="10">
    <source>
        <dbReference type="ARBA" id="ARBA00023065"/>
    </source>
</evidence>
<sequence>MLFSLTMLPSAMVSLLYQDGAYETFIIAFGVVLVSGFLIWLPVMNYQGDLRTRDGFVITVVFWLVLGLAGSLPFYFAPSVKLDFTNAFFESFSGLTTTGATVITGLDDLPQSILFYRQQLQWLGGMGIIVLAVAILPLLGVGGMQLYRTETPGPVKDNKLTPRIKETAKALWYIYVTLTIACALAYFIAGMGVFDAITHAFSTIAIGGYSTHDASIAYFDSVAIETVAVIFMLIAAANFSIHFVAFRHRSIKIYFQEPEYRTFLYIFGVLLLIVVFTLWVTGTYPALSALRYGLFEVTSILTTTGFGAADFSSWPLFVPFMLFLSSFIGGCAGSTAGGMKVIRVMLITKQGLREVQRLMHPQGVFPLKVGKRTMSDNVIQSAWGFFSVYILMYGLIFMLLLATGLDFTTSWSAVGACMNNLGPGLNEIAQHYENINEPAKWILCFAMLLGRLEVFTLLVLFTPMFWRR</sequence>
<gene>
    <name evidence="15" type="ORF">YC6258_00610</name>
</gene>
<evidence type="ECO:0000256" key="2">
    <source>
        <dbReference type="ARBA" id="ARBA00009137"/>
    </source>
</evidence>
<feature type="binding site" evidence="13">
    <location>
        <position position="421"/>
    </location>
    <ligand>
        <name>K(+)</name>
        <dbReference type="ChEBI" id="CHEBI:29103"/>
    </ligand>
</feature>
<feature type="binding site" evidence="13">
    <location>
        <position position="303"/>
    </location>
    <ligand>
        <name>K(+)</name>
        <dbReference type="ChEBI" id="CHEBI:29103"/>
    </ligand>
</feature>
<keyword evidence="8 12" id="KW-0630">Potassium</keyword>
<evidence type="ECO:0000256" key="1">
    <source>
        <dbReference type="ARBA" id="ARBA00004429"/>
    </source>
</evidence>
<feature type="binding site" evidence="13">
    <location>
        <position position="97"/>
    </location>
    <ligand>
        <name>K(+)</name>
        <dbReference type="ChEBI" id="CHEBI:29103"/>
    </ligand>
</feature>
<reference evidence="15 16" key="1">
    <citation type="submission" date="2014-01" db="EMBL/GenBank/DDBJ databases">
        <title>Full genme sequencing of cellulolytic bacterium Gynuella sunshinyii YC6258T gen. nov., sp. nov.</title>
        <authorList>
            <person name="Khan H."/>
            <person name="Chung E.J."/>
            <person name="Chung Y.R."/>
        </authorList>
    </citation>
    <scope>NUCLEOTIDE SEQUENCE [LARGE SCALE GENOMIC DNA]</scope>
    <source>
        <strain evidence="15 16">YC6258</strain>
    </source>
</reference>
<feature type="transmembrane region" description="Helical" evidence="14">
    <location>
        <begin position="440"/>
        <end position="466"/>
    </location>
</feature>
<feature type="binding site" evidence="13">
    <location>
        <position position="98"/>
    </location>
    <ligand>
        <name>K(+)</name>
        <dbReference type="ChEBI" id="CHEBI:29103"/>
    </ligand>
</feature>
<dbReference type="PIRSF" id="PIRSF006247">
    <property type="entry name" value="TrkH"/>
    <property type="match status" value="1"/>
</dbReference>
<evidence type="ECO:0000256" key="6">
    <source>
        <dbReference type="ARBA" id="ARBA00022538"/>
    </source>
</evidence>
<keyword evidence="16" id="KW-1185">Reference proteome</keyword>
<evidence type="ECO:0000256" key="12">
    <source>
        <dbReference type="PIRNR" id="PIRNR006247"/>
    </source>
</evidence>
<feature type="transmembrane region" description="Helical" evidence="14">
    <location>
        <begin position="316"/>
        <end position="339"/>
    </location>
</feature>
<dbReference type="InterPro" id="IPR004772">
    <property type="entry name" value="TrkH"/>
</dbReference>
<evidence type="ECO:0000256" key="7">
    <source>
        <dbReference type="ARBA" id="ARBA00022692"/>
    </source>
</evidence>
<dbReference type="EMBL" id="CP007142">
    <property type="protein sequence ID" value="AJQ92660.1"/>
    <property type="molecule type" value="Genomic_DNA"/>
</dbReference>
<dbReference type="NCBIfam" id="TIGR00933">
    <property type="entry name" value="2a38"/>
    <property type="match status" value="1"/>
</dbReference>
<keyword evidence="11 12" id="KW-0472">Membrane</keyword>
<dbReference type="PATRIC" id="fig|1445510.3.peg.597"/>
<evidence type="ECO:0000256" key="8">
    <source>
        <dbReference type="ARBA" id="ARBA00022958"/>
    </source>
</evidence>
<accession>A0A0C5UZA8</accession>
<feature type="binding site" evidence="13">
    <location>
        <position position="420"/>
    </location>
    <ligand>
        <name>K(+)</name>
        <dbReference type="ChEBI" id="CHEBI:29103"/>
    </ligand>
</feature>
<evidence type="ECO:0000256" key="11">
    <source>
        <dbReference type="ARBA" id="ARBA00023136"/>
    </source>
</evidence>
<feature type="transmembrane region" description="Helical" evidence="14">
    <location>
        <begin position="382"/>
        <end position="402"/>
    </location>
</feature>
<keyword evidence="6 12" id="KW-0633">Potassium transport</keyword>
<name>A0A0C5UZA8_9GAMM</name>
<evidence type="ECO:0000313" key="15">
    <source>
        <dbReference type="EMBL" id="AJQ92660.1"/>
    </source>
</evidence>
<dbReference type="HOGENOM" id="CLU_030708_0_2_6"/>